<evidence type="ECO:0000256" key="1">
    <source>
        <dbReference type="SAM" id="MobiDB-lite"/>
    </source>
</evidence>
<feature type="region of interest" description="Disordered" evidence="1">
    <location>
        <begin position="1"/>
        <end position="40"/>
    </location>
</feature>
<name>A0AAV3RQ55_LITER</name>
<dbReference type="Proteomes" id="UP001454036">
    <property type="component" value="Unassembled WGS sequence"/>
</dbReference>
<gene>
    <name evidence="2" type="ORF">LIER_30092</name>
</gene>
<feature type="compositionally biased region" description="Acidic residues" evidence="1">
    <location>
        <begin position="1"/>
        <end position="11"/>
    </location>
</feature>
<protein>
    <submittedName>
        <fullName evidence="2">Uncharacterized protein</fullName>
    </submittedName>
</protein>
<dbReference type="AlphaFoldDB" id="A0AAV3RQ55"/>
<reference evidence="2 3" key="1">
    <citation type="submission" date="2024-01" db="EMBL/GenBank/DDBJ databases">
        <title>The complete chloroplast genome sequence of Lithospermum erythrorhizon: insights into the phylogenetic relationship among Boraginaceae species and the maternal lineages of purple gromwells.</title>
        <authorList>
            <person name="Okada T."/>
            <person name="Watanabe K."/>
        </authorList>
    </citation>
    <scope>NUCLEOTIDE SEQUENCE [LARGE SCALE GENOMIC DNA]</scope>
</reference>
<sequence length="149" mass="16695">MIQDSSSDDDSLSPVMTGFSQSEDEIETEAGNATPEQNIPLHVESPLEVTLYIETSIDSLFSEEDKPSKKTFLVMRFKYESFDDSSEEEDEDKCYAIDLELYQTRNIELNPAPQPSPNAKVYILSDKYDKPIPVIAYFDTGAGVHNQGA</sequence>
<evidence type="ECO:0000313" key="2">
    <source>
        <dbReference type="EMBL" id="GAA0180332.1"/>
    </source>
</evidence>
<comment type="caution">
    <text evidence="2">The sequence shown here is derived from an EMBL/GenBank/DDBJ whole genome shotgun (WGS) entry which is preliminary data.</text>
</comment>
<organism evidence="2 3">
    <name type="scientific">Lithospermum erythrorhizon</name>
    <name type="common">Purple gromwell</name>
    <name type="synonym">Lithospermum officinale var. erythrorhizon</name>
    <dbReference type="NCBI Taxonomy" id="34254"/>
    <lineage>
        <taxon>Eukaryota</taxon>
        <taxon>Viridiplantae</taxon>
        <taxon>Streptophyta</taxon>
        <taxon>Embryophyta</taxon>
        <taxon>Tracheophyta</taxon>
        <taxon>Spermatophyta</taxon>
        <taxon>Magnoliopsida</taxon>
        <taxon>eudicotyledons</taxon>
        <taxon>Gunneridae</taxon>
        <taxon>Pentapetalae</taxon>
        <taxon>asterids</taxon>
        <taxon>lamiids</taxon>
        <taxon>Boraginales</taxon>
        <taxon>Boraginaceae</taxon>
        <taxon>Boraginoideae</taxon>
        <taxon>Lithospermeae</taxon>
        <taxon>Lithospermum</taxon>
    </lineage>
</organism>
<keyword evidence="3" id="KW-1185">Reference proteome</keyword>
<evidence type="ECO:0000313" key="3">
    <source>
        <dbReference type="Proteomes" id="UP001454036"/>
    </source>
</evidence>
<dbReference type="EMBL" id="BAABME010010612">
    <property type="protein sequence ID" value="GAA0180332.1"/>
    <property type="molecule type" value="Genomic_DNA"/>
</dbReference>
<accession>A0AAV3RQ55</accession>
<proteinExistence type="predicted"/>